<dbReference type="STRING" id="80852.AWOD_I_0838"/>
<proteinExistence type="predicted"/>
<dbReference type="KEGG" id="awd:AWOD_I_0838"/>
<feature type="domain" description="Thioesterase" evidence="1">
    <location>
        <begin position="50"/>
        <end position="120"/>
    </location>
</feature>
<dbReference type="Proteomes" id="UP000032427">
    <property type="component" value="Chromosome 1"/>
</dbReference>
<dbReference type="Gene3D" id="3.10.129.10">
    <property type="entry name" value="Hotdog Thioesterase"/>
    <property type="match status" value="1"/>
</dbReference>
<evidence type="ECO:0000259" key="1">
    <source>
        <dbReference type="Pfam" id="PF03061"/>
    </source>
</evidence>
<dbReference type="OrthoDB" id="6624918at2"/>
<keyword evidence="3" id="KW-1185">Reference proteome</keyword>
<organism evidence="2 3">
    <name type="scientific">Aliivibrio wodanis</name>
    <dbReference type="NCBI Taxonomy" id="80852"/>
    <lineage>
        <taxon>Bacteria</taxon>
        <taxon>Pseudomonadati</taxon>
        <taxon>Pseudomonadota</taxon>
        <taxon>Gammaproteobacteria</taxon>
        <taxon>Vibrionales</taxon>
        <taxon>Vibrionaceae</taxon>
        <taxon>Aliivibrio</taxon>
    </lineage>
</organism>
<accession>A0A090IJY0</accession>
<dbReference type="Pfam" id="PF03061">
    <property type="entry name" value="4HBT"/>
    <property type="match status" value="1"/>
</dbReference>
<dbReference type="GeneID" id="28540407"/>
<dbReference type="InterPro" id="IPR006683">
    <property type="entry name" value="Thioestr_dom"/>
</dbReference>
<sequence>MSLSIPKDHQQCQVCQHAFFSEQPITFQVNDEKDIYAEIVPTEKVEGYDGVMQGGLITALHDSAMLHCLYNLEIHAMTVSLSTRFHRPIKLGVKVEVHAEWVSSRRHLHVLRSKITQEGHVCSSAKSQFMDG</sequence>
<dbReference type="PATRIC" id="fig|80852.17.peg.851"/>
<protein>
    <recommendedName>
        <fullName evidence="1">Thioesterase domain-containing protein</fullName>
    </recommendedName>
</protein>
<name>A0A090IJY0_9GAMM</name>
<gene>
    <name evidence="2" type="ORF">AWOD_I_0838</name>
</gene>
<evidence type="ECO:0000313" key="3">
    <source>
        <dbReference type="Proteomes" id="UP000032427"/>
    </source>
</evidence>
<dbReference type="EMBL" id="LN554846">
    <property type="protein sequence ID" value="CED70931.1"/>
    <property type="molecule type" value="Genomic_DNA"/>
</dbReference>
<dbReference type="AlphaFoldDB" id="A0A090IJY0"/>
<dbReference type="SUPFAM" id="SSF54637">
    <property type="entry name" value="Thioesterase/thiol ester dehydrase-isomerase"/>
    <property type="match status" value="1"/>
</dbReference>
<dbReference type="GO" id="GO:0016790">
    <property type="term" value="F:thiolester hydrolase activity"/>
    <property type="evidence" value="ECO:0007669"/>
    <property type="project" value="UniProtKB-ARBA"/>
</dbReference>
<dbReference type="HOGENOM" id="CLU_089876_6_2_6"/>
<dbReference type="CDD" id="cd03443">
    <property type="entry name" value="PaaI_thioesterase"/>
    <property type="match status" value="1"/>
</dbReference>
<dbReference type="InterPro" id="IPR029069">
    <property type="entry name" value="HotDog_dom_sf"/>
</dbReference>
<evidence type="ECO:0000313" key="2">
    <source>
        <dbReference type="EMBL" id="CED70931.1"/>
    </source>
</evidence>
<reference evidence="3" key="1">
    <citation type="submission" date="2014-09" db="EMBL/GenBank/DDBJ databases">
        <authorList>
            <person name="Hjerde E."/>
        </authorList>
    </citation>
    <scope>NUCLEOTIDE SEQUENCE [LARGE SCALE GENOMIC DNA]</scope>
    <source>
        <strain evidence="3">06/09/139</strain>
    </source>
</reference>